<protein>
    <submittedName>
        <fullName evidence="2">8068fdcf-0e96-4f65-84f7-03fa50203d1f</fullName>
    </submittedName>
</protein>
<name>A0A446BEK4_9PEZI</name>
<evidence type="ECO:0000256" key="1">
    <source>
        <dbReference type="SAM" id="MobiDB-lite"/>
    </source>
</evidence>
<feature type="region of interest" description="Disordered" evidence="1">
    <location>
        <begin position="1"/>
        <end position="148"/>
    </location>
</feature>
<feature type="compositionally biased region" description="Low complexity" evidence="1">
    <location>
        <begin position="80"/>
        <end position="103"/>
    </location>
</feature>
<sequence>MYAIMPQTPPPRPFGRGQGNAHHYRPTISSPLSSSPIRASSLSPSPPPPQHSTSLPLPLSPCNQNALNALPRPHPHPRATRATQSSPIPAAAPSSSMFGSSPSCDGSNRNYSPNTSASSASSSSSKFRFASRNPRPNPVLKRREDAQDSRRRLFLQNVRQRQEDRRWEMRGGEDELLRLEWLRLNRERRQAREAELARYQYPIQRGGAVDADVVARDEEELRRQRREQDGSGPDADALMADAIAQQEAAEVDALVSALEVESQGQTPAQAQAPGLGSPHFSDDEEYDGLFMDLIERQDGQGIALSQDVEMT</sequence>
<feature type="compositionally biased region" description="Low complexity" evidence="1">
    <location>
        <begin position="29"/>
        <end position="43"/>
    </location>
</feature>
<organism evidence="2 3">
    <name type="scientific">Thermothielavioides terrestris</name>
    <dbReference type="NCBI Taxonomy" id="2587410"/>
    <lineage>
        <taxon>Eukaryota</taxon>
        <taxon>Fungi</taxon>
        <taxon>Dikarya</taxon>
        <taxon>Ascomycota</taxon>
        <taxon>Pezizomycotina</taxon>
        <taxon>Sordariomycetes</taxon>
        <taxon>Sordariomycetidae</taxon>
        <taxon>Sordariales</taxon>
        <taxon>Chaetomiaceae</taxon>
        <taxon>Thermothielavioides</taxon>
    </lineage>
</organism>
<feature type="compositionally biased region" description="Low complexity" evidence="1">
    <location>
        <begin position="116"/>
        <end position="125"/>
    </location>
</feature>
<accession>A0A446BEK4</accession>
<feature type="compositionally biased region" description="Low complexity" evidence="1">
    <location>
        <begin position="263"/>
        <end position="274"/>
    </location>
</feature>
<feature type="compositionally biased region" description="Low complexity" evidence="1">
    <location>
        <begin position="51"/>
        <end position="61"/>
    </location>
</feature>
<evidence type="ECO:0000313" key="2">
    <source>
        <dbReference type="EMBL" id="SPQ20966.1"/>
    </source>
</evidence>
<dbReference type="EMBL" id="OUUZ01000008">
    <property type="protein sequence ID" value="SPQ20966.1"/>
    <property type="molecule type" value="Genomic_DNA"/>
</dbReference>
<proteinExistence type="predicted"/>
<reference evidence="2 3" key="1">
    <citation type="submission" date="2018-04" db="EMBL/GenBank/DDBJ databases">
        <authorList>
            <person name="Huttner S."/>
            <person name="Dainat J."/>
        </authorList>
    </citation>
    <scope>NUCLEOTIDE SEQUENCE [LARGE SCALE GENOMIC DNA]</scope>
</reference>
<dbReference type="AlphaFoldDB" id="A0A446BEK4"/>
<dbReference type="Proteomes" id="UP000289323">
    <property type="component" value="Unassembled WGS sequence"/>
</dbReference>
<gene>
    <name evidence="2" type="ORF">TT172_LOCUS3385</name>
</gene>
<evidence type="ECO:0000313" key="3">
    <source>
        <dbReference type="Proteomes" id="UP000289323"/>
    </source>
</evidence>
<feature type="compositionally biased region" description="Polar residues" evidence="1">
    <location>
        <begin position="104"/>
        <end position="115"/>
    </location>
</feature>
<feature type="region of interest" description="Disordered" evidence="1">
    <location>
        <begin position="262"/>
        <end position="289"/>
    </location>
</feature>